<name>A0A4Z2F112_9TELE</name>
<protein>
    <submittedName>
        <fullName evidence="2">Uncharacterized protein</fullName>
    </submittedName>
</protein>
<dbReference type="Proteomes" id="UP000314294">
    <property type="component" value="Unassembled WGS sequence"/>
</dbReference>
<organism evidence="2 3">
    <name type="scientific">Liparis tanakae</name>
    <name type="common">Tanaka's snailfish</name>
    <dbReference type="NCBI Taxonomy" id="230148"/>
    <lineage>
        <taxon>Eukaryota</taxon>
        <taxon>Metazoa</taxon>
        <taxon>Chordata</taxon>
        <taxon>Craniata</taxon>
        <taxon>Vertebrata</taxon>
        <taxon>Euteleostomi</taxon>
        <taxon>Actinopterygii</taxon>
        <taxon>Neopterygii</taxon>
        <taxon>Teleostei</taxon>
        <taxon>Neoteleostei</taxon>
        <taxon>Acanthomorphata</taxon>
        <taxon>Eupercaria</taxon>
        <taxon>Perciformes</taxon>
        <taxon>Cottioidei</taxon>
        <taxon>Cottales</taxon>
        <taxon>Liparidae</taxon>
        <taxon>Liparis</taxon>
    </lineage>
</organism>
<evidence type="ECO:0000313" key="2">
    <source>
        <dbReference type="EMBL" id="TNN34897.1"/>
    </source>
</evidence>
<proteinExistence type="predicted"/>
<evidence type="ECO:0000313" key="3">
    <source>
        <dbReference type="Proteomes" id="UP000314294"/>
    </source>
</evidence>
<gene>
    <name evidence="2" type="ORF">EYF80_054937</name>
</gene>
<sequence length="68" mass="7258">MKVPEPRAASRRRLSLMSLPTRGGANSRGAAPRRSRSPTPTILGVSFANQPDASERRLGATPRSDASE</sequence>
<dbReference type="EMBL" id="SRLO01001870">
    <property type="protein sequence ID" value="TNN34897.1"/>
    <property type="molecule type" value="Genomic_DNA"/>
</dbReference>
<keyword evidence="3" id="KW-1185">Reference proteome</keyword>
<evidence type="ECO:0000256" key="1">
    <source>
        <dbReference type="SAM" id="MobiDB-lite"/>
    </source>
</evidence>
<feature type="region of interest" description="Disordered" evidence="1">
    <location>
        <begin position="1"/>
        <end position="68"/>
    </location>
</feature>
<dbReference type="AlphaFoldDB" id="A0A4Z2F112"/>
<accession>A0A4Z2F112</accession>
<comment type="caution">
    <text evidence="2">The sequence shown here is derived from an EMBL/GenBank/DDBJ whole genome shotgun (WGS) entry which is preliminary data.</text>
</comment>
<reference evidence="2 3" key="1">
    <citation type="submission" date="2019-03" db="EMBL/GenBank/DDBJ databases">
        <title>First draft genome of Liparis tanakae, snailfish: a comprehensive survey of snailfish specific genes.</title>
        <authorList>
            <person name="Kim W."/>
            <person name="Song I."/>
            <person name="Jeong J.-H."/>
            <person name="Kim D."/>
            <person name="Kim S."/>
            <person name="Ryu S."/>
            <person name="Song J.Y."/>
            <person name="Lee S.K."/>
        </authorList>
    </citation>
    <scope>NUCLEOTIDE SEQUENCE [LARGE SCALE GENOMIC DNA]</scope>
    <source>
        <tissue evidence="2">Muscle</tissue>
    </source>
</reference>
<feature type="compositionally biased region" description="Low complexity" evidence="1">
    <location>
        <begin position="15"/>
        <end position="30"/>
    </location>
</feature>